<evidence type="ECO:0000313" key="1">
    <source>
        <dbReference type="EMBL" id="KAK7374074.1"/>
    </source>
</evidence>
<dbReference type="EMBL" id="JAYMYR010000003">
    <property type="protein sequence ID" value="KAK7374074.1"/>
    <property type="molecule type" value="Genomic_DNA"/>
</dbReference>
<evidence type="ECO:0000313" key="2">
    <source>
        <dbReference type="Proteomes" id="UP001374584"/>
    </source>
</evidence>
<dbReference type="PANTHER" id="PTHR48196">
    <property type="entry name" value="DUF630 DOMAIN-CONTAINING PROTEIN"/>
    <property type="match status" value="1"/>
</dbReference>
<name>A0AAN9RJP4_PHACN</name>
<protein>
    <submittedName>
        <fullName evidence="1">Uncharacterized protein</fullName>
    </submittedName>
</protein>
<gene>
    <name evidence="1" type="ORF">VNO80_07499</name>
</gene>
<proteinExistence type="predicted"/>
<dbReference type="AlphaFoldDB" id="A0AAN9RJP4"/>
<dbReference type="PANTHER" id="PTHR48196:SF1">
    <property type="entry name" value="DUF630 DOMAIN-CONTAINING PROTEIN"/>
    <property type="match status" value="1"/>
</dbReference>
<keyword evidence="2" id="KW-1185">Reference proteome</keyword>
<reference evidence="1 2" key="1">
    <citation type="submission" date="2024-01" db="EMBL/GenBank/DDBJ databases">
        <title>The genomes of 5 underutilized Papilionoideae crops provide insights into root nodulation and disease resistanc.</title>
        <authorList>
            <person name="Jiang F."/>
        </authorList>
    </citation>
    <scope>NUCLEOTIDE SEQUENCE [LARGE SCALE GENOMIC DNA]</scope>
    <source>
        <strain evidence="1">JINMINGXINNONG_FW02</strain>
        <tissue evidence="1">Leaves</tissue>
    </source>
</reference>
<comment type="caution">
    <text evidence="1">The sequence shown here is derived from an EMBL/GenBank/DDBJ whole genome shotgun (WGS) entry which is preliminary data.</text>
</comment>
<organism evidence="1 2">
    <name type="scientific">Phaseolus coccineus</name>
    <name type="common">Scarlet runner bean</name>
    <name type="synonym">Phaseolus multiflorus</name>
    <dbReference type="NCBI Taxonomy" id="3886"/>
    <lineage>
        <taxon>Eukaryota</taxon>
        <taxon>Viridiplantae</taxon>
        <taxon>Streptophyta</taxon>
        <taxon>Embryophyta</taxon>
        <taxon>Tracheophyta</taxon>
        <taxon>Spermatophyta</taxon>
        <taxon>Magnoliopsida</taxon>
        <taxon>eudicotyledons</taxon>
        <taxon>Gunneridae</taxon>
        <taxon>Pentapetalae</taxon>
        <taxon>rosids</taxon>
        <taxon>fabids</taxon>
        <taxon>Fabales</taxon>
        <taxon>Fabaceae</taxon>
        <taxon>Papilionoideae</taxon>
        <taxon>50 kb inversion clade</taxon>
        <taxon>NPAAA clade</taxon>
        <taxon>indigoferoid/millettioid clade</taxon>
        <taxon>Phaseoleae</taxon>
        <taxon>Phaseolus</taxon>
    </lineage>
</organism>
<dbReference type="Proteomes" id="UP001374584">
    <property type="component" value="Unassembled WGS sequence"/>
</dbReference>
<sequence>MEVVGTRFGDQQSSLLDEFERLSFEAHAAQLNRVMLGRSLSEPKLQKSHPRLISVAPIPLVNQVIMQGTRHRGGGGSGFHKVLKKLLKPILGRKRQGRKQASVDKDLLSFKAFSKSLRF</sequence>
<accession>A0AAN9RJP4</accession>